<dbReference type="RefSeq" id="WP_232651738.1">
    <property type="nucleotide sequence ID" value="NZ_JAJSBI010000016.1"/>
</dbReference>
<organism evidence="3 4">
    <name type="scientific">Streptomyces guryensis</name>
    <dbReference type="NCBI Taxonomy" id="2886947"/>
    <lineage>
        <taxon>Bacteria</taxon>
        <taxon>Bacillati</taxon>
        <taxon>Actinomycetota</taxon>
        <taxon>Actinomycetes</taxon>
        <taxon>Kitasatosporales</taxon>
        <taxon>Streptomycetaceae</taxon>
        <taxon>Streptomyces</taxon>
    </lineage>
</organism>
<dbReference type="PROSITE" id="PS51257">
    <property type="entry name" value="PROKAR_LIPOPROTEIN"/>
    <property type="match status" value="1"/>
</dbReference>
<evidence type="ECO:0000256" key="2">
    <source>
        <dbReference type="SAM" id="SignalP"/>
    </source>
</evidence>
<evidence type="ECO:0008006" key="5">
    <source>
        <dbReference type="Google" id="ProtNLM"/>
    </source>
</evidence>
<reference evidence="3" key="1">
    <citation type="submission" date="2021-12" db="EMBL/GenBank/DDBJ databases">
        <authorList>
            <person name="Lee J.-H."/>
            <person name="Kim S.-B."/>
        </authorList>
    </citation>
    <scope>NUCLEOTIDE SEQUENCE</scope>
    <source>
        <strain evidence="3">NR30</strain>
    </source>
</reference>
<dbReference type="AlphaFoldDB" id="A0A9Q3VUJ9"/>
<evidence type="ECO:0000313" key="4">
    <source>
        <dbReference type="Proteomes" id="UP001108029"/>
    </source>
</evidence>
<sequence length="201" mass="20838">MSWTRGLPAALAVCVLLLTGSVSCGSSDTHEGKSGDSISPVGKLLDDTDKAGRHYREVRKKGAPEVGIEVQPDSGATWDVSLTVRNFRFSPIGTKPRAVAGRGLAYVFVDDRLVARLRGLTCRLPARFVPHGTHHVTARLYADDGTVWAVQGRPVESTADITASEAAGAPGATPGATALGASGTYVRAGGRGSPERSGTAS</sequence>
<gene>
    <name evidence="3" type="ORF">LJ657_28775</name>
</gene>
<feature type="region of interest" description="Disordered" evidence="1">
    <location>
        <begin position="163"/>
        <end position="201"/>
    </location>
</feature>
<feature type="chain" id="PRO_5040374237" description="Nuclear transport factor 2 family protein" evidence="2">
    <location>
        <begin position="25"/>
        <end position="201"/>
    </location>
</feature>
<evidence type="ECO:0000313" key="3">
    <source>
        <dbReference type="EMBL" id="MCD9877550.1"/>
    </source>
</evidence>
<accession>A0A9Q3VUJ9</accession>
<dbReference type="EMBL" id="JAJSBI010000016">
    <property type="protein sequence ID" value="MCD9877550.1"/>
    <property type="molecule type" value="Genomic_DNA"/>
</dbReference>
<feature type="signal peptide" evidence="2">
    <location>
        <begin position="1"/>
        <end position="24"/>
    </location>
</feature>
<protein>
    <recommendedName>
        <fullName evidence="5">Nuclear transport factor 2 family protein</fullName>
    </recommendedName>
</protein>
<evidence type="ECO:0000256" key="1">
    <source>
        <dbReference type="SAM" id="MobiDB-lite"/>
    </source>
</evidence>
<name>A0A9Q3VUJ9_9ACTN</name>
<proteinExistence type="predicted"/>
<keyword evidence="2" id="KW-0732">Signal</keyword>
<keyword evidence="4" id="KW-1185">Reference proteome</keyword>
<comment type="caution">
    <text evidence="3">The sequence shown here is derived from an EMBL/GenBank/DDBJ whole genome shotgun (WGS) entry which is preliminary data.</text>
</comment>
<dbReference type="Proteomes" id="UP001108029">
    <property type="component" value="Unassembled WGS sequence"/>
</dbReference>
<feature type="compositionally biased region" description="Low complexity" evidence="1">
    <location>
        <begin position="163"/>
        <end position="184"/>
    </location>
</feature>